<gene>
    <name evidence="1" type="ordered locus">Swoo_0262</name>
</gene>
<dbReference type="AlphaFoldDB" id="B1KN66"/>
<dbReference type="eggNOG" id="ENOG5032SEP">
    <property type="taxonomic scope" value="Bacteria"/>
</dbReference>
<organism evidence="1 2">
    <name type="scientific">Shewanella woodyi (strain ATCC 51908 / MS32)</name>
    <dbReference type="NCBI Taxonomy" id="392500"/>
    <lineage>
        <taxon>Bacteria</taxon>
        <taxon>Pseudomonadati</taxon>
        <taxon>Pseudomonadota</taxon>
        <taxon>Gammaproteobacteria</taxon>
        <taxon>Alteromonadales</taxon>
        <taxon>Shewanellaceae</taxon>
        <taxon>Shewanella</taxon>
    </lineage>
</organism>
<proteinExistence type="predicted"/>
<dbReference type="HOGENOM" id="CLU_106724_0_0_6"/>
<name>B1KN66_SHEWM</name>
<dbReference type="RefSeq" id="WP_012322912.1">
    <property type="nucleotide sequence ID" value="NC_010506.1"/>
</dbReference>
<dbReference type="EMBL" id="CP000961">
    <property type="protein sequence ID" value="ACA84563.1"/>
    <property type="molecule type" value="Genomic_DNA"/>
</dbReference>
<dbReference type="Proteomes" id="UP000002168">
    <property type="component" value="Chromosome"/>
</dbReference>
<keyword evidence="2" id="KW-1185">Reference proteome</keyword>
<evidence type="ECO:0000313" key="2">
    <source>
        <dbReference type="Proteomes" id="UP000002168"/>
    </source>
</evidence>
<sequence precursor="true">MASLQAFLFLSVASMEPVISALLFYTLIQRDEGLEKDVVTKSSDSMFENIHAFEGDDAIDWCHIRESIKVLILAMAQIELSLTDGEHNVTNLGALFTDMADHLGEVNDFLSTQSDTPVLVMAHSTILVDKVNEGVVAFQFYDRISQRLQHVIMGLALMEEVLSSKERRTSQDAWKKLQEGIQESYSLDCERKMFDLLLKGTPVHEALKLYKEEYQKEETEDDIELF</sequence>
<evidence type="ECO:0000313" key="1">
    <source>
        <dbReference type="EMBL" id="ACA84563.1"/>
    </source>
</evidence>
<accession>B1KN66</accession>
<dbReference type="STRING" id="392500.Swoo_0262"/>
<protein>
    <submittedName>
        <fullName evidence="1">Uncharacterized protein</fullName>
    </submittedName>
</protein>
<reference evidence="1 2" key="1">
    <citation type="submission" date="2008-02" db="EMBL/GenBank/DDBJ databases">
        <title>Complete sequence of Shewanella woodyi ATCC 51908.</title>
        <authorList>
            <consortium name="US DOE Joint Genome Institute"/>
            <person name="Copeland A."/>
            <person name="Lucas S."/>
            <person name="Lapidus A."/>
            <person name="Glavina del Rio T."/>
            <person name="Dalin E."/>
            <person name="Tice H."/>
            <person name="Bruce D."/>
            <person name="Goodwin L."/>
            <person name="Pitluck S."/>
            <person name="Sims D."/>
            <person name="Brettin T."/>
            <person name="Detter J.C."/>
            <person name="Han C."/>
            <person name="Kuske C.R."/>
            <person name="Schmutz J."/>
            <person name="Larimer F."/>
            <person name="Land M."/>
            <person name="Hauser L."/>
            <person name="Kyrpides N."/>
            <person name="Lykidis A."/>
            <person name="Zhao J.-S."/>
            <person name="Richardson P."/>
        </authorList>
    </citation>
    <scope>NUCLEOTIDE SEQUENCE [LARGE SCALE GENOMIC DNA]</scope>
    <source>
        <strain evidence="2">ATCC 51908 / MS32</strain>
    </source>
</reference>
<dbReference type="KEGG" id="swd:Swoo_0262"/>